<accession>A0A0V0QDV5</accession>
<proteinExistence type="predicted"/>
<reference evidence="2 3" key="1">
    <citation type="journal article" date="2015" name="Sci. Rep.">
        <title>Genome of the facultative scuticociliatosis pathogen Pseudocohnilembus persalinus provides insight into its virulence through horizontal gene transfer.</title>
        <authorList>
            <person name="Xiong J."/>
            <person name="Wang G."/>
            <person name="Cheng J."/>
            <person name="Tian M."/>
            <person name="Pan X."/>
            <person name="Warren A."/>
            <person name="Jiang C."/>
            <person name="Yuan D."/>
            <person name="Miao W."/>
        </authorList>
    </citation>
    <scope>NUCLEOTIDE SEQUENCE [LARGE SCALE GENOMIC DNA]</scope>
    <source>
        <strain evidence="2">36N120E</strain>
    </source>
</reference>
<dbReference type="SUPFAM" id="SSF52047">
    <property type="entry name" value="RNI-like"/>
    <property type="match status" value="1"/>
</dbReference>
<dbReference type="Proteomes" id="UP000054937">
    <property type="component" value="Unassembled WGS sequence"/>
</dbReference>
<protein>
    <recommendedName>
        <fullName evidence="4">Kinase domain protein</fullName>
    </recommendedName>
</protein>
<gene>
    <name evidence="2" type="ORF">PPERSA_03602</name>
</gene>
<dbReference type="InParanoid" id="A0A0V0QDV5"/>
<comment type="caution">
    <text evidence="2">The sequence shown here is derived from an EMBL/GenBank/DDBJ whole genome shotgun (WGS) entry which is preliminary data.</text>
</comment>
<name>A0A0V0QDV5_PSEPJ</name>
<evidence type="ECO:0000256" key="1">
    <source>
        <dbReference type="SAM" id="Coils"/>
    </source>
</evidence>
<evidence type="ECO:0000313" key="2">
    <source>
        <dbReference type="EMBL" id="KRX00381.1"/>
    </source>
</evidence>
<sequence>MEECQNLQKPILITKLTEKKTQDFQKFLSELSEEPKQSIQYYKSAFQNQLKNLRKNTKSLMIATEFSKKIKELKQEQQQQNQNDGELNLNEKNINLLKFNEIRYSDEIETQIKNKIQEFKDYMSSLLNESQIQNQPFKQVLQNNFEIKQQYYQLINQLLQNKQQDNDVDQETDQINTQKQNIHQYTDSAKFLEDFPDINNKQQYKKLSKSQINDITDLRVQLGYYFDLKNLIQSYGYNNQGKQGIKEINEIVFNNLELKNLQNLSLNYESSKLSIQEYLQIISQFGSWQLTSKIRKLSLGYQNNDLDQQKVSQIIQKLFGTQKLENLQELELVFQNNYISDLEFFSSKLQEQLKVLKLYLYNLEKLKIDLSLCNINNEKLSKISEQIALLGVCMPKLSFLEIQLQQNNEITDEGINIFSKTLDNSSLLKNLRTISLNFNDIENISDNSLIQLSEILAGKGKNLDAFYLYIQTTSVSSQGVKRISEILSEKQLQKLLLDFSFNDQLNGQEIIDVAKALSQTK</sequence>
<dbReference type="Gene3D" id="3.80.10.10">
    <property type="entry name" value="Ribonuclease Inhibitor"/>
    <property type="match status" value="1"/>
</dbReference>
<dbReference type="InterPro" id="IPR032675">
    <property type="entry name" value="LRR_dom_sf"/>
</dbReference>
<organism evidence="2 3">
    <name type="scientific">Pseudocohnilembus persalinus</name>
    <name type="common">Ciliate</name>
    <dbReference type="NCBI Taxonomy" id="266149"/>
    <lineage>
        <taxon>Eukaryota</taxon>
        <taxon>Sar</taxon>
        <taxon>Alveolata</taxon>
        <taxon>Ciliophora</taxon>
        <taxon>Intramacronucleata</taxon>
        <taxon>Oligohymenophorea</taxon>
        <taxon>Scuticociliatia</taxon>
        <taxon>Philasterida</taxon>
        <taxon>Pseudocohnilembidae</taxon>
        <taxon>Pseudocohnilembus</taxon>
    </lineage>
</organism>
<dbReference type="PROSITE" id="PS51450">
    <property type="entry name" value="LRR"/>
    <property type="match status" value="1"/>
</dbReference>
<dbReference type="OrthoDB" id="5979379at2759"/>
<evidence type="ECO:0008006" key="4">
    <source>
        <dbReference type="Google" id="ProtNLM"/>
    </source>
</evidence>
<keyword evidence="3" id="KW-1185">Reference proteome</keyword>
<evidence type="ECO:0000313" key="3">
    <source>
        <dbReference type="Proteomes" id="UP000054937"/>
    </source>
</evidence>
<dbReference type="AlphaFoldDB" id="A0A0V0QDV5"/>
<keyword evidence="1" id="KW-0175">Coiled coil</keyword>
<dbReference type="InterPro" id="IPR001611">
    <property type="entry name" value="Leu-rich_rpt"/>
</dbReference>
<feature type="coiled-coil region" evidence="1">
    <location>
        <begin position="63"/>
        <end position="90"/>
    </location>
</feature>
<dbReference type="EMBL" id="LDAU01000192">
    <property type="protein sequence ID" value="KRX00381.1"/>
    <property type="molecule type" value="Genomic_DNA"/>
</dbReference>